<proteinExistence type="predicted"/>
<organism evidence="1 2">
    <name type="scientific">Candidatus Chisholmbacteria bacterium RIFCSPHIGHO2_01_FULL_48_12</name>
    <dbReference type="NCBI Taxonomy" id="1797589"/>
    <lineage>
        <taxon>Bacteria</taxon>
        <taxon>Candidatus Chisholmiibacteriota</taxon>
    </lineage>
</organism>
<sequence>MEQVDVPIVTVSSTFLEAFPRSEIRHHSQEIVLSRAHYSQAIACLIAAVRLSRTTWLVDPTNYVSAADWPKLLLTEKVAETLVRHDFLLQVRRLIENRARDKLPISGAIDDPLLYVTDRVTHPILSLHYETANLLVPTHKVLSVVTDPYIRPQYLIHAANPNLHFAVFDQATKKELISKTSADLTSKIYVTGPPVDPRIVDCRRSKRPTTLTTRPLRLGLTTGGTGTNKPEIEAILDSLAPRLTGRTATLQLLCYAGTHPDFKTMFINFARRHQVTIGAPHDAQAEFRLLSADHLMAANELLVDHLFPWADIVITKPSGDMAYESGSAGAGLLFLKPLGPWEEAIEERFTKLKIGQDIPDPHRFADQLIKLEQQNWPATAQTAALKLPSLYLHGATNIVKALLKMTKNFNN</sequence>
<evidence type="ECO:0000313" key="1">
    <source>
        <dbReference type="EMBL" id="OGY16297.1"/>
    </source>
</evidence>
<reference evidence="1 2" key="1">
    <citation type="journal article" date="2016" name="Nat. Commun.">
        <title>Thousands of microbial genomes shed light on interconnected biogeochemical processes in an aquifer system.</title>
        <authorList>
            <person name="Anantharaman K."/>
            <person name="Brown C.T."/>
            <person name="Hug L.A."/>
            <person name="Sharon I."/>
            <person name="Castelle C.J."/>
            <person name="Probst A.J."/>
            <person name="Thomas B.C."/>
            <person name="Singh A."/>
            <person name="Wilkins M.J."/>
            <person name="Karaoz U."/>
            <person name="Brodie E.L."/>
            <person name="Williams K.H."/>
            <person name="Hubbard S.S."/>
            <person name="Banfield J.F."/>
        </authorList>
    </citation>
    <scope>NUCLEOTIDE SEQUENCE [LARGE SCALE GENOMIC DNA]</scope>
</reference>
<protein>
    <recommendedName>
        <fullName evidence="3">Glycosyl transferase family 28 C-terminal domain-containing protein</fullName>
    </recommendedName>
</protein>
<dbReference type="SUPFAM" id="SSF53756">
    <property type="entry name" value="UDP-Glycosyltransferase/glycogen phosphorylase"/>
    <property type="match status" value="1"/>
</dbReference>
<dbReference type="AlphaFoldDB" id="A0A1G1VM22"/>
<evidence type="ECO:0008006" key="3">
    <source>
        <dbReference type="Google" id="ProtNLM"/>
    </source>
</evidence>
<name>A0A1G1VM22_9BACT</name>
<comment type="caution">
    <text evidence="1">The sequence shown here is derived from an EMBL/GenBank/DDBJ whole genome shotgun (WGS) entry which is preliminary data.</text>
</comment>
<dbReference type="Proteomes" id="UP000177324">
    <property type="component" value="Unassembled WGS sequence"/>
</dbReference>
<gene>
    <name evidence="1" type="ORF">A2784_02180</name>
</gene>
<dbReference type="EMBL" id="MHCH01000048">
    <property type="protein sequence ID" value="OGY16297.1"/>
    <property type="molecule type" value="Genomic_DNA"/>
</dbReference>
<evidence type="ECO:0000313" key="2">
    <source>
        <dbReference type="Proteomes" id="UP000177324"/>
    </source>
</evidence>
<accession>A0A1G1VM22</accession>